<accession>A0AAV7R486</accession>
<reference evidence="1" key="1">
    <citation type="journal article" date="2022" name="bioRxiv">
        <title>Sequencing and chromosome-scale assembly of the giantPleurodeles waltlgenome.</title>
        <authorList>
            <person name="Brown T."/>
            <person name="Elewa A."/>
            <person name="Iarovenko S."/>
            <person name="Subramanian E."/>
            <person name="Araus A.J."/>
            <person name="Petzold A."/>
            <person name="Susuki M."/>
            <person name="Suzuki K.-i.T."/>
            <person name="Hayashi T."/>
            <person name="Toyoda A."/>
            <person name="Oliveira C."/>
            <person name="Osipova E."/>
            <person name="Leigh N.D."/>
            <person name="Simon A."/>
            <person name="Yun M.H."/>
        </authorList>
    </citation>
    <scope>NUCLEOTIDE SEQUENCE</scope>
    <source>
        <strain evidence="1">20211129_DDA</strain>
        <tissue evidence="1">Liver</tissue>
    </source>
</reference>
<comment type="caution">
    <text evidence="1">The sequence shown here is derived from an EMBL/GenBank/DDBJ whole genome shotgun (WGS) entry which is preliminary data.</text>
</comment>
<evidence type="ECO:0000313" key="2">
    <source>
        <dbReference type="Proteomes" id="UP001066276"/>
    </source>
</evidence>
<gene>
    <name evidence="1" type="ORF">NDU88_012582</name>
</gene>
<protein>
    <submittedName>
        <fullName evidence="1">Uncharacterized protein</fullName>
    </submittedName>
</protein>
<proteinExistence type="predicted"/>
<dbReference type="EMBL" id="JANPWB010000010">
    <property type="protein sequence ID" value="KAJ1146305.1"/>
    <property type="molecule type" value="Genomic_DNA"/>
</dbReference>
<name>A0AAV7R486_PLEWA</name>
<evidence type="ECO:0000313" key="1">
    <source>
        <dbReference type="EMBL" id="KAJ1146305.1"/>
    </source>
</evidence>
<organism evidence="1 2">
    <name type="scientific">Pleurodeles waltl</name>
    <name type="common">Iberian ribbed newt</name>
    <dbReference type="NCBI Taxonomy" id="8319"/>
    <lineage>
        <taxon>Eukaryota</taxon>
        <taxon>Metazoa</taxon>
        <taxon>Chordata</taxon>
        <taxon>Craniata</taxon>
        <taxon>Vertebrata</taxon>
        <taxon>Euteleostomi</taxon>
        <taxon>Amphibia</taxon>
        <taxon>Batrachia</taxon>
        <taxon>Caudata</taxon>
        <taxon>Salamandroidea</taxon>
        <taxon>Salamandridae</taxon>
        <taxon>Pleurodelinae</taxon>
        <taxon>Pleurodeles</taxon>
    </lineage>
</organism>
<dbReference type="AlphaFoldDB" id="A0AAV7R486"/>
<sequence>MGEGIGLPPFCAGAGVKSCQVRRLGLGRLHVTAISTSPALTTPGNGGKEAYRSARGREISPRASRFHHYQTNSPLGKCRARRSTSSVFEIVLVSVRAAFNQLDRSCDRTPVAVKDFSLLQPVHQRLWVSEPGFGFMDLRWTKGEKAQLSYKM</sequence>
<keyword evidence="2" id="KW-1185">Reference proteome</keyword>
<dbReference type="Proteomes" id="UP001066276">
    <property type="component" value="Chromosome 6"/>
</dbReference>